<dbReference type="Gene3D" id="3.40.50.1010">
    <property type="entry name" value="5'-nuclease"/>
    <property type="match status" value="1"/>
</dbReference>
<dbReference type="CDD" id="cd09872">
    <property type="entry name" value="PIN_Sll0205-like"/>
    <property type="match status" value="1"/>
</dbReference>
<evidence type="ECO:0000313" key="2">
    <source>
        <dbReference type="EMBL" id="MFD2731185.1"/>
    </source>
</evidence>
<dbReference type="PANTHER" id="PTHR36173">
    <property type="entry name" value="RIBONUCLEASE VAPC16-RELATED"/>
    <property type="match status" value="1"/>
</dbReference>
<dbReference type="InterPro" id="IPR052919">
    <property type="entry name" value="TA_system_RNase"/>
</dbReference>
<dbReference type="Pfam" id="PF01850">
    <property type="entry name" value="PIN"/>
    <property type="match status" value="1"/>
</dbReference>
<evidence type="ECO:0000259" key="1">
    <source>
        <dbReference type="Pfam" id="PF01850"/>
    </source>
</evidence>
<feature type="domain" description="PIN" evidence="1">
    <location>
        <begin position="18"/>
        <end position="81"/>
    </location>
</feature>
<proteinExistence type="predicted"/>
<protein>
    <submittedName>
        <fullName evidence="2">Type II toxin-antitoxin system VapC family toxin</fullName>
    </submittedName>
</protein>
<comment type="caution">
    <text evidence="2">The sequence shown here is derived from an EMBL/GenBank/DDBJ whole genome shotgun (WGS) entry which is preliminary data.</text>
</comment>
<dbReference type="InterPro" id="IPR041705">
    <property type="entry name" value="PIN_Sll0205"/>
</dbReference>
<keyword evidence="3" id="KW-1185">Reference proteome</keyword>
<dbReference type="InterPro" id="IPR002716">
    <property type="entry name" value="PIN_dom"/>
</dbReference>
<dbReference type="InterPro" id="IPR029060">
    <property type="entry name" value="PIN-like_dom_sf"/>
</dbReference>
<reference evidence="3" key="1">
    <citation type="journal article" date="2019" name="Int. J. Syst. Evol. Microbiol.">
        <title>The Global Catalogue of Microorganisms (GCM) 10K type strain sequencing project: providing services to taxonomists for standard genome sequencing and annotation.</title>
        <authorList>
            <consortium name="The Broad Institute Genomics Platform"/>
            <consortium name="The Broad Institute Genome Sequencing Center for Infectious Disease"/>
            <person name="Wu L."/>
            <person name="Ma J."/>
        </authorList>
    </citation>
    <scope>NUCLEOTIDE SEQUENCE [LARGE SCALE GENOMIC DNA]</scope>
    <source>
        <strain evidence="3">KCTC 42456</strain>
    </source>
</reference>
<evidence type="ECO:0000313" key="3">
    <source>
        <dbReference type="Proteomes" id="UP001597546"/>
    </source>
</evidence>
<dbReference type="Proteomes" id="UP001597546">
    <property type="component" value="Unassembled WGS sequence"/>
</dbReference>
<organism evidence="2 3">
    <name type="scientific">Pedobacter alpinus</name>
    <dbReference type="NCBI Taxonomy" id="1590643"/>
    <lineage>
        <taxon>Bacteria</taxon>
        <taxon>Pseudomonadati</taxon>
        <taxon>Bacteroidota</taxon>
        <taxon>Sphingobacteriia</taxon>
        <taxon>Sphingobacteriales</taxon>
        <taxon>Sphingobacteriaceae</taxon>
        <taxon>Pedobacter</taxon>
    </lineage>
</organism>
<accession>A0ABW5TPI9</accession>
<dbReference type="RefSeq" id="WP_379046688.1">
    <property type="nucleotide sequence ID" value="NZ_JBHSKW010000062.1"/>
</dbReference>
<sequence length="86" mass="10202">MGNSYKIKFRKTILAVTLEELKNEIFNNNFEILPLDFEHFIQLSSLENAHKDPFDRIIIAQAIVENLEIISKDTNFKRYKKTKVSW</sequence>
<dbReference type="SUPFAM" id="SSF88723">
    <property type="entry name" value="PIN domain-like"/>
    <property type="match status" value="1"/>
</dbReference>
<gene>
    <name evidence="2" type="ORF">ACFSSE_05655</name>
</gene>
<dbReference type="PANTHER" id="PTHR36173:SF2">
    <property type="entry name" value="RIBONUCLEASE VAPC16"/>
    <property type="match status" value="1"/>
</dbReference>
<name>A0ABW5TPI9_9SPHI</name>
<dbReference type="EMBL" id="JBHULV010000016">
    <property type="protein sequence ID" value="MFD2731185.1"/>
    <property type="molecule type" value="Genomic_DNA"/>
</dbReference>